<dbReference type="RefSeq" id="WP_014238131.1">
    <property type="nucleotide sequence ID" value="NZ_SHKM01000001.1"/>
</dbReference>
<dbReference type="Proteomes" id="UP000292136">
    <property type="component" value="Unassembled WGS sequence"/>
</dbReference>
<feature type="transmembrane region" description="Helical" evidence="1">
    <location>
        <begin position="91"/>
        <end position="114"/>
    </location>
</feature>
<keyword evidence="1" id="KW-1133">Transmembrane helix</keyword>
<evidence type="ECO:0000313" key="2">
    <source>
        <dbReference type="EMBL" id="RZT90318.1"/>
    </source>
</evidence>
<reference evidence="2 3" key="1">
    <citation type="submission" date="2019-02" db="EMBL/GenBank/DDBJ databases">
        <title>Genomic Encyclopedia of Type Strains, Phase IV (KMG-IV): sequencing the most valuable type-strain genomes for metagenomic binning, comparative biology and taxonomic classification.</title>
        <authorList>
            <person name="Goeker M."/>
        </authorList>
    </citation>
    <scope>NUCLEOTIDE SEQUENCE [LARGE SCALE GENOMIC DNA]</scope>
    <source>
        <strain evidence="2 3">DSM 21223</strain>
    </source>
</reference>
<feature type="transmembrane region" description="Helical" evidence="1">
    <location>
        <begin position="64"/>
        <end position="85"/>
    </location>
</feature>
<evidence type="ECO:0000256" key="1">
    <source>
        <dbReference type="SAM" id="Phobius"/>
    </source>
</evidence>
<gene>
    <name evidence="2" type="ORF">EV678_1130</name>
</gene>
<protein>
    <recommendedName>
        <fullName evidence="4">Cytochrome C oxidase subunit III</fullName>
    </recommendedName>
</protein>
<name>A0ABY0IRV1_9RHOO</name>
<keyword evidence="1" id="KW-0812">Transmembrane</keyword>
<dbReference type="EMBL" id="SHKM01000001">
    <property type="protein sequence ID" value="RZT90318.1"/>
    <property type="molecule type" value="Genomic_DNA"/>
</dbReference>
<evidence type="ECO:0000313" key="3">
    <source>
        <dbReference type="Proteomes" id="UP000292136"/>
    </source>
</evidence>
<keyword evidence="1" id="KW-0472">Membrane</keyword>
<sequence length="134" mass="14210">MASPSAPADNPEGTGLAIAAEALFLVNLLALPGLAFAALAWLWWRHGGTAPLLARQHLQQTFWVSAWGGLLIVTLSAGFIALGGLNWEWTWVAVILYFTCVHSALVVGGIVGLASAMAGQPWRFPLIGPRLPRA</sequence>
<accession>A0ABY0IRV1</accession>
<proteinExistence type="predicted"/>
<feature type="transmembrane region" description="Helical" evidence="1">
    <location>
        <begin position="22"/>
        <end position="44"/>
    </location>
</feature>
<organism evidence="2 3">
    <name type="scientific">Azospira oryzae</name>
    <dbReference type="NCBI Taxonomy" id="146939"/>
    <lineage>
        <taxon>Bacteria</taxon>
        <taxon>Pseudomonadati</taxon>
        <taxon>Pseudomonadota</taxon>
        <taxon>Betaproteobacteria</taxon>
        <taxon>Rhodocyclales</taxon>
        <taxon>Rhodocyclaceae</taxon>
        <taxon>Azospira</taxon>
    </lineage>
</organism>
<evidence type="ECO:0008006" key="4">
    <source>
        <dbReference type="Google" id="ProtNLM"/>
    </source>
</evidence>
<comment type="caution">
    <text evidence="2">The sequence shown here is derived from an EMBL/GenBank/DDBJ whole genome shotgun (WGS) entry which is preliminary data.</text>
</comment>
<keyword evidence="3" id="KW-1185">Reference proteome</keyword>